<dbReference type="EMBL" id="UINC01011957">
    <property type="protein sequence ID" value="SVA52471.1"/>
    <property type="molecule type" value="Genomic_DNA"/>
</dbReference>
<dbReference type="SFLD" id="SFLDG01082">
    <property type="entry name" value="B12-binding_domain_containing"/>
    <property type="match status" value="1"/>
</dbReference>
<organism evidence="10">
    <name type="scientific">marine metagenome</name>
    <dbReference type="NCBI Taxonomy" id="408172"/>
    <lineage>
        <taxon>unclassified sequences</taxon>
        <taxon>metagenomes</taxon>
        <taxon>ecological metagenomes</taxon>
    </lineage>
</organism>
<evidence type="ECO:0000313" key="10">
    <source>
        <dbReference type="EMBL" id="SVA52471.1"/>
    </source>
</evidence>
<evidence type="ECO:0000256" key="6">
    <source>
        <dbReference type="ARBA" id="ARBA00023004"/>
    </source>
</evidence>
<evidence type="ECO:0000256" key="5">
    <source>
        <dbReference type="ARBA" id="ARBA00022723"/>
    </source>
</evidence>
<dbReference type="SFLD" id="SFLDS00029">
    <property type="entry name" value="Radical_SAM"/>
    <property type="match status" value="1"/>
</dbReference>
<keyword evidence="7" id="KW-0411">Iron-sulfur</keyword>
<dbReference type="InterPro" id="IPR006158">
    <property type="entry name" value="Cobalamin-bd"/>
</dbReference>
<dbReference type="InterPro" id="IPR007197">
    <property type="entry name" value="rSAM"/>
</dbReference>
<gene>
    <name evidence="10" type="ORF">METZ01_LOCUS105325</name>
</gene>
<dbReference type="InterPro" id="IPR023404">
    <property type="entry name" value="rSAM_horseshoe"/>
</dbReference>
<evidence type="ECO:0000256" key="4">
    <source>
        <dbReference type="ARBA" id="ARBA00022691"/>
    </source>
</evidence>
<dbReference type="InterPro" id="IPR051198">
    <property type="entry name" value="BchE-like"/>
</dbReference>
<dbReference type="SUPFAM" id="SSF102114">
    <property type="entry name" value="Radical SAM enzymes"/>
    <property type="match status" value="1"/>
</dbReference>
<dbReference type="CDD" id="cd02068">
    <property type="entry name" value="radical_SAM_B12_BD"/>
    <property type="match status" value="1"/>
</dbReference>
<dbReference type="Gene3D" id="3.40.50.280">
    <property type="entry name" value="Cobalamin-binding domain"/>
    <property type="match status" value="1"/>
</dbReference>
<dbReference type="PANTHER" id="PTHR43409">
    <property type="entry name" value="ANAEROBIC MAGNESIUM-PROTOPORPHYRIN IX MONOMETHYL ESTER CYCLASE-RELATED"/>
    <property type="match status" value="1"/>
</dbReference>
<keyword evidence="2" id="KW-0489">Methyltransferase</keyword>
<dbReference type="SMART" id="SM00729">
    <property type="entry name" value="Elp3"/>
    <property type="match status" value="1"/>
</dbReference>
<keyword evidence="3" id="KW-0808">Transferase</keyword>
<dbReference type="PROSITE" id="PS51332">
    <property type="entry name" value="B12_BINDING"/>
    <property type="match status" value="1"/>
</dbReference>
<dbReference type="Gene3D" id="3.80.30.20">
    <property type="entry name" value="tm_1862 like domain"/>
    <property type="match status" value="1"/>
</dbReference>
<dbReference type="AlphaFoldDB" id="A0A381WJK2"/>
<feature type="domain" description="B12-binding" evidence="8">
    <location>
        <begin position="8"/>
        <end position="141"/>
    </location>
</feature>
<dbReference type="Pfam" id="PF02310">
    <property type="entry name" value="B12-binding"/>
    <property type="match status" value="1"/>
</dbReference>
<dbReference type="GO" id="GO:0031419">
    <property type="term" value="F:cobalamin binding"/>
    <property type="evidence" value="ECO:0007669"/>
    <property type="project" value="InterPro"/>
</dbReference>
<dbReference type="InterPro" id="IPR058240">
    <property type="entry name" value="rSAM_sf"/>
</dbReference>
<reference evidence="10" key="1">
    <citation type="submission" date="2018-05" db="EMBL/GenBank/DDBJ databases">
        <authorList>
            <person name="Lanie J.A."/>
            <person name="Ng W.-L."/>
            <person name="Kazmierczak K.M."/>
            <person name="Andrzejewski T.M."/>
            <person name="Davidsen T.M."/>
            <person name="Wayne K.J."/>
            <person name="Tettelin H."/>
            <person name="Glass J.I."/>
            <person name="Rusch D."/>
            <person name="Podicherti R."/>
            <person name="Tsui H.-C.T."/>
            <person name="Winkler M.E."/>
        </authorList>
    </citation>
    <scope>NUCLEOTIDE SEQUENCE</scope>
</reference>
<evidence type="ECO:0000256" key="7">
    <source>
        <dbReference type="ARBA" id="ARBA00023014"/>
    </source>
</evidence>
<keyword evidence="5" id="KW-0479">Metal-binding</keyword>
<comment type="cofactor">
    <cofactor evidence="1">
        <name>[4Fe-4S] cluster</name>
        <dbReference type="ChEBI" id="CHEBI:49883"/>
    </cofactor>
</comment>
<keyword evidence="6" id="KW-0408">Iron</keyword>
<sequence length="457" mass="51551">MLIKNDIKIALISPKGPLYHHRGGIFKKSLRYAPLTLTTLASLIPESINAEVSLYDEGIEDIPNNLDADLVGMTVITGSAKRAYTLAKQFRQKGITVVLGGPHITLAPEDAASNADTIVIGYSEDTWPKLLNDFINGSLKRRYIQEPNISLANRPFPKRELLNSKHYLTTHVFEATRGCVHTCDFCVVPSAWGTKPYQKPIHEIIGDIKQHWAKRIIFIDLNIIADKDYAAKLFEALIPLKLKWYGLSTSLLVKDNSLLELAARSGCSGLLMGFESITPENLKMSRKGFNAPEKYGDVVTALHKYNITLQACFTFGMDHDTTDIFMDTARMAVEMKIDLPRFAIVTPFPGTALYKRIESEGRMITRNWELYDGQHVVFKPANMTPDDLLVGHEKAWKYTYSFSSMWKRILGSGVQIPISTLANFGYRFYANHLHEYYNCDWITGFRPSEKESILGVT</sequence>
<dbReference type="SFLD" id="SFLDG01123">
    <property type="entry name" value="methyltransferase_(Class_B)"/>
    <property type="match status" value="1"/>
</dbReference>
<feature type="domain" description="Radical SAM core" evidence="9">
    <location>
        <begin position="165"/>
        <end position="386"/>
    </location>
</feature>
<keyword evidence="4" id="KW-0949">S-adenosyl-L-methionine</keyword>
<evidence type="ECO:0000256" key="2">
    <source>
        <dbReference type="ARBA" id="ARBA00022603"/>
    </source>
</evidence>
<accession>A0A381WJK2</accession>
<dbReference type="GO" id="GO:0003824">
    <property type="term" value="F:catalytic activity"/>
    <property type="evidence" value="ECO:0007669"/>
    <property type="project" value="InterPro"/>
</dbReference>
<dbReference type="PANTHER" id="PTHR43409:SF7">
    <property type="entry name" value="BLL1977 PROTEIN"/>
    <property type="match status" value="1"/>
</dbReference>
<dbReference type="PROSITE" id="PS51918">
    <property type="entry name" value="RADICAL_SAM"/>
    <property type="match status" value="1"/>
</dbReference>
<dbReference type="GO" id="GO:0005829">
    <property type="term" value="C:cytosol"/>
    <property type="evidence" value="ECO:0007669"/>
    <property type="project" value="TreeGrafter"/>
</dbReference>
<dbReference type="Pfam" id="PF04055">
    <property type="entry name" value="Radical_SAM"/>
    <property type="match status" value="1"/>
</dbReference>
<name>A0A381WJK2_9ZZZZ</name>
<proteinExistence type="predicted"/>
<dbReference type="GO" id="GO:0046872">
    <property type="term" value="F:metal ion binding"/>
    <property type="evidence" value="ECO:0007669"/>
    <property type="project" value="UniProtKB-KW"/>
</dbReference>
<evidence type="ECO:0000256" key="1">
    <source>
        <dbReference type="ARBA" id="ARBA00001966"/>
    </source>
</evidence>
<protein>
    <submittedName>
        <fullName evidence="10">Uncharacterized protein</fullName>
    </submittedName>
</protein>
<evidence type="ECO:0000256" key="3">
    <source>
        <dbReference type="ARBA" id="ARBA00022679"/>
    </source>
</evidence>
<evidence type="ECO:0000259" key="8">
    <source>
        <dbReference type="PROSITE" id="PS51332"/>
    </source>
</evidence>
<evidence type="ECO:0000259" key="9">
    <source>
        <dbReference type="PROSITE" id="PS51918"/>
    </source>
</evidence>
<dbReference type="InterPro" id="IPR034466">
    <property type="entry name" value="Methyltransferase_Class_B"/>
</dbReference>
<dbReference type="InterPro" id="IPR006638">
    <property type="entry name" value="Elp3/MiaA/NifB-like_rSAM"/>
</dbReference>
<dbReference type="GO" id="GO:0051539">
    <property type="term" value="F:4 iron, 4 sulfur cluster binding"/>
    <property type="evidence" value="ECO:0007669"/>
    <property type="project" value="UniProtKB-KW"/>
</dbReference>